<accession>A0A8W8MVA5</accession>
<dbReference type="OMA" id="NITWECT"/>
<keyword evidence="3" id="KW-1015">Disulfide bond</keyword>
<dbReference type="SMART" id="SM00408">
    <property type="entry name" value="IGc2"/>
    <property type="match status" value="1"/>
</dbReference>
<evidence type="ECO:0000313" key="9">
    <source>
        <dbReference type="EnsemblMetazoa" id="G35494.1:cds"/>
    </source>
</evidence>
<dbReference type="SMART" id="SM00409">
    <property type="entry name" value="IG"/>
    <property type="match status" value="3"/>
</dbReference>
<dbReference type="GO" id="GO:0050839">
    <property type="term" value="F:cell adhesion molecule binding"/>
    <property type="evidence" value="ECO:0007669"/>
    <property type="project" value="TreeGrafter"/>
</dbReference>
<keyword evidence="7" id="KW-0732">Signal</keyword>
<name>A0A8W8MVA5_MAGGI</name>
<comment type="subcellular location">
    <subcellularLocation>
        <location evidence="1">Membrane</location>
        <topology evidence="1">Single-pass type I membrane protein</topology>
    </subcellularLocation>
</comment>
<dbReference type="InterPro" id="IPR003598">
    <property type="entry name" value="Ig_sub2"/>
</dbReference>
<dbReference type="PANTHER" id="PTHR11640">
    <property type="entry name" value="NEPHRIN"/>
    <property type="match status" value="1"/>
</dbReference>
<dbReference type="OrthoDB" id="6112154at2759"/>
<dbReference type="SUPFAM" id="SSF49265">
    <property type="entry name" value="Fibronectin type III"/>
    <property type="match status" value="1"/>
</dbReference>
<keyword evidence="6" id="KW-1133">Transmembrane helix</keyword>
<dbReference type="InterPro" id="IPR051275">
    <property type="entry name" value="Cell_adhesion_signaling"/>
</dbReference>
<feature type="chain" id="PRO_5036450342" description="Ig-like domain-containing protein" evidence="7">
    <location>
        <begin position="21"/>
        <end position="682"/>
    </location>
</feature>
<dbReference type="GO" id="GO:0005911">
    <property type="term" value="C:cell-cell junction"/>
    <property type="evidence" value="ECO:0007669"/>
    <property type="project" value="TreeGrafter"/>
</dbReference>
<dbReference type="InterPro" id="IPR007110">
    <property type="entry name" value="Ig-like_dom"/>
</dbReference>
<evidence type="ECO:0000256" key="4">
    <source>
        <dbReference type="ARBA" id="ARBA00023180"/>
    </source>
</evidence>
<evidence type="ECO:0000256" key="3">
    <source>
        <dbReference type="ARBA" id="ARBA00023157"/>
    </source>
</evidence>
<dbReference type="GO" id="GO:0098609">
    <property type="term" value="P:cell-cell adhesion"/>
    <property type="evidence" value="ECO:0007669"/>
    <property type="project" value="TreeGrafter"/>
</dbReference>
<organism evidence="9 10">
    <name type="scientific">Magallana gigas</name>
    <name type="common">Pacific oyster</name>
    <name type="synonym">Crassostrea gigas</name>
    <dbReference type="NCBI Taxonomy" id="29159"/>
    <lineage>
        <taxon>Eukaryota</taxon>
        <taxon>Metazoa</taxon>
        <taxon>Spiralia</taxon>
        <taxon>Lophotrochozoa</taxon>
        <taxon>Mollusca</taxon>
        <taxon>Bivalvia</taxon>
        <taxon>Autobranchia</taxon>
        <taxon>Pteriomorphia</taxon>
        <taxon>Ostreida</taxon>
        <taxon>Ostreoidea</taxon>
        <taxon>Ostreidae</taxon>
        <taxon>Magallana</taxon>
    </lineage>
</organism>
<dbReference type="EnsemblMetazoa" id="G35494.1">
    <property type="protein sequence ID" value="G35494.1:cds"/>
    <property type="gene ID" value="G35494"/>
</dbReference>
<keyword evidence="2 6" id="KW-0472">Membrane</keyword>
<dbReference type="GO" id="GO:0005886">
    <property type="term" value="C:plasma membrane"/>
    <property type="evidence" value="ECO:0007669"/>
    <property type="project" value="TreeGrafter"/>
</dbReference>
<dbReference type="InterPro" id="IPR013783">
    <property type="entry name" value="Ig-like_fold"/>
</dbReference>
<evidence type="ECO:0000259" key="8">
    <source>
        <dbReference type="PROSITE" id="PS50835"/>
    </source>
</evidence>
<protein>
    <recommendedName>
        <fullName evidence="8">Ig-like domain-containing protein</fullName>
    </recommendedName>
</protein>
<proteinExistence type="predicted"/>
<dbReference type="PANTHER" id="PTHR11640:SF164">
    <property type="entry name" value="MAM DOMAIN-CONTAINING GLYCOSYLPHOSPHATIDYLINOSITOL ANCHOR PROTEIN 1"/>
    <property type="match status" value="1"/>
</dbReference>
<dbReference type="PROSITE" id="PS50835">
    <property type="entry name" value="IG_LIKE"/>
    <property type="match status" value="2"/>
</dbReference>
<sequence length="682" mass="76198">MNSFSFLFLLFPEYVYMSFSIEPSPTVQGVYGNPVYFNCTLPVTWKYIHFKIKHEVGYKFALFSGGDCKVSRSKADQYTVSCHGNTFTLGILRPKDNITWECTYKDGNSTEEQFGGTTIDLQPDIPTVSLGNMTYVYTEGSDVIIPCTFSGAPISNVTWQRENEVIMWTQNSNGPLTLSIKNVSRTAAGNYTCSATVNFKGVHSASESFILVVEYPPTLVPGGKMVEVNEGSTLVNFTCTIQSHGVPSNFIAMYWQHWVGNRTVRNLTSDIGTSRLDPASSTFLLSLPSISLFDAGSYVCKVGNGVNDLEGNVEKAASIDLIVKSIPKPIQMKTYYYEEIGKAFHITFQYVGNPAITVQIKPKDGQISPSFNVSLKSALLPINVYNKSVYVNGYTADMDFGTIKDWFNTTYEMIAENALGTSNYTFFVEGQDFPSKPYHIYFKEYETSAQLEWEAEVPDLDKRYTVHVKNSVGEDKLFKYPGTNSEIYSYYLTNLSSKSNIIQICTVNGVGKNCSSTFKIKMTQDSPKALAVSSNRKSKSGFNVGVILSIIIVVVIGIFVLVLVLRYRHKRSLKKYRRQASLLGRDDHPVQRISCAPVSSGYSESESRSFNTYLTPKCMTSLLPESPSCATTSSEGGEYARVDDIDIQKLKEQRNQGENPTYSEYTEITQPKNVRYVKKNCK</sequence>
<evidence type="ECO:0000256" key="5">
    <source>
        <dbReference type="ARBA" id="ARBA00023319"/>
    </source>
</evidence>
<evidence type="ECO:0000256" key="2">
    <source>
        <dbReference type="ARBA" id="ARBA00023136"/>
    </source>
</evidence>
<dbReference type="AlphaFoldDB" id="A0A8W8MVA5"/>
<feature type="signal peptide" evidence="7">
    <location>
        <begin position="1"/>
        <end position="20"/>
    </location>
</feature>
<dbReference type="InterPro" id="IPR036179">
    <property type="entry name" value="Ig-like_dom_sf"/>
</dbReference>
<feature type="domain" description="Ig-like" evidence="8">
    <location>
        <begin position="126"/>
        <end position="196"/>
    </location>
</feature>
<dbReference type="Gene3D" id="2.60.40.10">
    <property type="entry name" value="Immunoglobulins"/>
    <property type="match status" value="2"/>
</dbReference>
<dbReference type="InterPro" id="IPR003599">
    <property type="entry name" value="Ig_sub"/>
</dbReference>
<dbReference type="InterPro" id="IPR036116">
    <property type="entry name" value="FN3_sf"/>
</dbReference>
<evidence type="ECO:0000256" key="7">
    <source>
        <dbReference type="SAM" id="SignalP"/>
    </source>
</evidence>
<evidence type="ECO:0000256" key="6">
    <source>
        <dbReference type="SAM" id="Phobius"/>
    </source>
</evidence>
<feature type="domain" description="Ig-like" evidence="8">
    <location>
        <begin position="217"/>
        <end position="318"/>
    </location>
</feature>
<dbReference type="Pfam" id="PF13895">
    <property type="entry name" value="Ig_2"/>
    <property type="match status" value="1"/>
</dbReference>
<keyword evidence="10" id="KW-1185">Reference proteome</keyword>
<keyword evidence="6" id="KW-0812">Transmembrane</keyword>
<evidence type="ECO:0000313" key="10">
    <source>
        <dbReference type="Proteomes" id="UP000005408"/>
    </source>
</evidence>
<feature type="transmembrane region" description="Helical" evidence="6">
    <location>
        <begin position="542"/>
        <end position="565"/>
    </location>
</feature>
<keyword evidence="4" id="KW-0325">Glycoprotein</keyword>
<keyword evidence="5" id="KW-0393">Immunoglobulin domain</keyword>
<dbReference type="Proteomes" id="UP000005408">
    <property type="component" value="Unassembled WGS sequence"/>
</dbReference>
<evidence type="ECO:0000256" key="1">
    <source>
        <dbReference type="ARBA" id="ARBA00004479"/>
    </source>
</evidence>
<dbReference type="SUPFAM" id="SSF48726">
    <property type="entry name" value="Immunoglobulin"/>
    <property type="match status" value="2"/>
</dbReference>
<reference evidence="9" key="1">
    <citation type="submission" date="2022-08" db="UniProtKB">
        <authorList>
            <consortium name="EnsemblMetazoa"/>
        </authorList>
    </citation>
    <scope>IDENTIFICATION</scope>
    <source>
        <strain evidence="9">05x7-T-G4-1.051#20</strain>
    </source>
</reference>